<dbReference type="PROSITE" id="PS01007">
    <property type="entry name" value="TRANSPOSASE_MUTATOR"/>
    <property type="match status" value="1"/>
</dbReference>
<dbReference type="SMART" id="SM00575">
    <property type="entry name" value="ZnF_PMZ"/>
    <property type="match status" value="1"/>
</dbReference>
<dbReference type="PANTHER" id="PTHR31973:SF197">
    <property type="entry name" value="SWIM-TYPE DOMAIN-CONTAINING PROTEIN"/>
    <property type="match status" value="1"/>
</dbReference>
<feature type="compositionally biased region" description="Basic and acidic residues" evidence="8">
    <location>
        <begin position="361"/>
        <end position="370"/>
    </location>
</feature>
<keyword evidence="11" id="KW-1185">Reference proteome</keyword>
<evidence type="ECO:0000256" key="7">
    <source>
        <dbReference type="PROSITE-ProRule" id="PRU00047"/>
    </source>
</evidence>
<dbReference type="Pfam" id="PF04434">
    <property type="entry name" value="SWIM"/>
    <property type="match status" value="1"/>
</dbReference>
<keyword evidence="4" id="KW-0862">Zinc</keyword>
<reference evidence="12" key="2">
    <citation type="submission" date="2025-08" db="UniProtKB">
        <authorList>
            <consortium name="RefSeq"/>
        </authorList>
    </citation>
    <scope>IDENTIFICATION</scope>
    <source>
        <tissue evidence="12">Leaf</tissue>
    </source>
</reference>
<keyword evidence="3 7" id="KW-0863">Zinc-finger</keyword>
<keyword evidence="5" id="KW-0238">DNA-binding</keyword>
<feature type="region of interest" description="Disordered" evidence="8">
    <location>
        <begin position="427"/>
        <end position="455"/>
    </location>
</feature>
<dbReference type="Proteomes" id="UP000813463">
    <property type="component" value="Chromosome 6"/>
</dbReference>
<name>A0ABM3QZ27_SPIOL</name>
<evidence type="ECO:0000313" key="11">
    <source>
        <dbReference type="Proteomes" id="UP000813463"/>
    </source>
</evidence>
<dbReference type="InterPro" id="IPR018289">
    <property type="entry name" value="MULE_transposase_dom"/>
</dbReference>
<accession>A0ABM3QZ27</accession>
<dbReference type="GeneID" id="130463498"/>
<dbReference type="PROSITE" id="PS50966">
    <property type="entry name" value="ZF_SWIM"/>
    <property type="match status" value="1"/>
</dbReference>
<keyword evidence="1" id="KW-0815">Transposition</keyword>
<feature type="compositionally biased region" description="Polar residues" evidence="8">
    <location>
        <begin position="442"/>
        <end position="455"/>
    </location>
</feature>
<dbReference type="InterPro" id="IPR007527">
    <property type="entry name" value="Znf_SWIM"/>
</dbReference>
<feature type="domain" description="CCHC-type" evidence="9">
    <location>
        <begin position="377"/>
        <end position="392"/>
    </location>
</feature>
<organism evidence="11 12">
    <name type="scientific">Spinacia oleracea</name>
    <name type="common">Spinach</name>
    <dbReference type="NCBI Taxonomy" id="3562"/>
    <lineage>
        <taxon>Eukaryota</taxon>
        <taxon>Viridiplantae</taxon>
        <taxon>Streptophyta</taxon>
        <taxon>Embryophyta</taxon>
        <taxon>Tracheophyta</taxon>
        <taxon>Spermatophyta</taxon>
        <taxon>Magnoliopsida</taxon>
        <taxon>eudicotyledons</taxon>
        <taxon>Gunneridae</taxon>
        <taxon>Pentapetalae</taxon>
        <taxon>Caryophyllales</taxon>
        <taxon>Chenopodiaceae</taxon>
        <taxon>Chenopodioideae</taxon>
        <taxon>Anserineae</taxon>
        <taxon>Spinacia</taxon>
    </lineage>
</organism>
<evidence type="ECO:0000256" key="3">
    <source>
        <dbReference type="ARBA" id="ARBA00022771"/>
    </source>
</evidence>
<proteinExistence type="predicted"/>
<dbReference type="InterPro" id="IPR001207">
    <property type="entry name" value="Transposase_mutator"/>
</dbReference>
<feature type="compositionally biased region" description="Basic residues" evidence="8">
    <location>
        <begin position="347"/>
        <end position="360"/>
    </location>
</feature>
<evidence type="ECO:0008006" key="13">
    <source>
        <dbReference type="Google" id="ProtNLM"/>
    </source>
</evidence>
<dbReference type="PANTHER" id="PTHR31973">
    <property type="entry name" value="POLYPROTEIN, PUTATIVE-RELATED"/>
    <property type="match status" value="1"/>
</dbReference>
<keyword evidence="2" id="KW-0479">Metal-binding</keyword>
<evidence type="ECO:0000256" key="1">
    <source>
        <dbReference type="ARBA" id="ARBA00022578"/>
    </source>
</evidence>
<dbReference type="InterPro" id="IPR001878">
    <property type="entry name" value="Znf_CCHC"/>
</dbReference>
<dbReference type="PROSITE" id="PS50158">
    <property type="entry name" value="ZF_CCHC"/>
    <property type="match status" value="1"/>
</dbReference>
<evidence type="ECO:0000256" key="5">
    <source>
        <dbReference type="ARBA" id="ARBA00023125"/>
    </source>
</evidence>
<feature type="domain" description="SWIM-type" evidence="10">
    <location>
        <begin position="270"/>
        <end position="302"/>
    </location>
</feature>
<feature type="region of interest" description="Disordered" evidence="8">
    <location>
        <begin position="347"/>
        <end position="372"/>
    </location>
</feature>
<dbReference type="Pfam" id="PF10551">
    <property type="entry name" value="MULE"/>
    <property type="match status" value="1"/>
</dbReference>
<evidence type="ECO:0000256" key="4">
    <source>
        <dbReference type="ARBA" id="ARBA00022833"/>
    </source>
</evidence>
<reference evidence="11" key="1">
    <citation type="journal article" date="2021" name="Nat. Commun.">
        <title>Genomic analyses provide insights into spinach domestication and the genetic basis of agronomic traits.</title>
        <authorList>
            <person name="Cai X."/>
            <person name="Sun X."/>
            <person name="Xu C."/>
            <person name="Sun H."/>
            <person name="Wang X."/>
            <person name="Ge C."/>
            <person name="Zhang Z."/>
            <person name="Wang Q."/>
            <person name="Fei Z."/>
            <person name="Jiao C."/>
            <person name="Wang Q."/>
        </authorList>
    </citation>
    <scope>NUCLEOTIDE SEQUENCE [LARGE SCALE GENOMIC DNA]</scope>
    <source>
        <strain evidence="11">cv. Varoflay</strain>
    </source>
</reference>
<keyword evidence="6" id="KW-0233">DNA recombination</keyword>
<sequence>MVHNCGCSVEGFLGGCRPLIGVDGCHLKGNYGGILLSAIALDNNNEIFPLAFAIVSVEDKETWSFFFWRLYNILKDSNRSDWTIISDRQKGVDLALKDVWPAAKRRYCCRHLSRNYKREFPGPAMYIMFWRVCNATSAYSFRKAMERLQKVGGKPVMTWFAKLGKQEKWSKHKFDPNVCCDSNTSNFVESFNSTLGVDRCRPVLTLLEGIRRVCMVRISTRHQNSMGWDNDGICPKIVKMLKQIGKESSSCRAYMSRPGEYEIHEGKSQFPLSLNDKICSCGAWQISGVPCRHAIRAMVDAKLDLHKFVSSWFSVKTYKKIYNFNIIPLPDRDQWLMYENLPTIKPPRMKRGVGRPCRNRRREEGEEQPGKRSKTVKCHKCGCFGHNSRTCKGAKAAEKAAKAAEKAAKAAKVAEVAAAVARAADIAARTNGSRRGKAPARESQQANSQMSTQPT</sequence>
<evidence type="ECO:0000259" key="9">
    <source>
        <dbReference type="PROSITE" id="PS50158"/>
    </source>
</evidence>
<evidence type="ECO:0000256" key="2">
    <source>
        <dbReference type="ARBA" id="ARBA00022723"/>
    </source>
</evidence>
<dbReference type="RefSeq" id="XP_056688620.1">
    <property type="nucleotide sequence ID" value="XM_056832642.1"/>
</dbReference>
<protein>
    <recommendedName>
        <fullName evidence="13">SWIM-type domain-containing protein</fullName>
    </recommendedName>
</protein>
<gene>
    <name evidence="12" type="primary">LOC130463498</name>
</gene>
<evidence type="ECO:0000256" key="8">
    <source>
        <dbReference type="SAM" id="MobiDB-lite"/>
    </source>
</evidence>
<evidence type="ECO:0000259" key="10">
    <source>
        <dbReference type="PROSITE" id="PS50966"/>
    </source>
</evidence>
<evidence type="ECO:0000256" key="6">
    <source>
        <dbReference type="ARBA" id="ARBA00023172"/>
    </source>
</evidence>
<evidence type="ECO:0000313" key="12">
    <source>
        <dbReference type="RefSeq" id="XP_056688620.1"/>
    </source>
</evidence>
<dbReference type="InterPro" id="IPR006564">
    <property type="entry name" value="Znf_PMZ"/>
</dbReference>